<feature type="region of interest" description="Disordered" evidence="1">
    <location>
        <begin position="342"/>
        <end position="374"/>
    </location>
</feature>
<feature type="compositionally biased region" description="Polar residues" evidence="1">
    <location>
        <begin position="342"/>
        <end position="353"/>
    </location>
</feature>
<evidence type="ECO:0000313" key="3">
    <source>
        <dbReference type="Proteomes" id="UP000664096"/>
    </source>
</evidence>
<evidence type="ECO:0000313" key="2">
    <source>
        <dbReference type="EMBL" id="MBN9672146.1"/>
    </source>
</evidence>
<comment type="caution">
    <text evidence="2">The sequence shown here is derived from an EMBL/GenBank/DDBJ whole genome shotgun (WGS) entry which is preliminary data.</text>
</comment>
<dbReference type="Proteomes" id="UP000664096">
    <property type="component" value="Unassembled WGS sequence"/>
</dbReference>
<dbReference type="EMBL" id="JAEKJZ010000003">
    <property type="protein sequence ID" value="MBN9672146.1"/>
    <property type="molecule type" value="Genomic_DNA"/>
</dbReference>
<dbReference type="AlphaFoldDB" id="A0A939J1H4"/>
<evidence type="ECO:0000256" key="1">
    <source>
        <dbReference type="SAM" id="MobiDB-lite"/>
    </source>
</evidence>
<name>A0A939J1H4_9HYPH</name>
<protein>
    <submittedName>
        <fullName evidence="2">Uncharacterized protein</fullName>
    </submittedName>
</protein>
<sequence length="818" mass="87920">MSRLPDWIFSLACIGFLFGADAVSSRAKSEEVDRFSLEVGETQLTGLATRSGEDALEIRLVAKWGGNCYSSLGEPDGEPSSEWIALCESLQKDGTGVFTGTLQRDPWSAVSAFTGELKREDTGFSREFTLTPGKGCYTDLGIGLPSSQMAFHKLTSCKRQPTSATSAAYEHPTASGASFPVLLVREGHRFEGFATPYGAGRMELDMKFAADDAVVCTRAFDAENDAYKQGWQRMCQSAARFGELRLAGMLEVTGGGVVKVLEGELTGRDPAFAVDVKIQSSKDCVLRIATRGSGNLYSYFETECSPSGEGQLPSASEATEAEAGDDAELVDAINNWFQASEPSDAQAGSNSSPEADGRAPLAPGGLKDRANNLGPVDGADDDLFPVAGAGYLKLFFFNVEEGAPGGGNSSEPWARIQLARVAPGQEEIRIDSYSQCPNDVKIAAPAFCKMAEENIGEAIAIEDYGFNGSYGIGRFTYNGDTWFLRLRGDTGKLEADLIRTQLMVQSDLGVNPTAQDAKSEYDVGGRQLPVASEDLYPLDGYGHMQVFIAEKMPISTGRPNVLVQSGDVVFRGSGSNARIHIDDYGQCPTGVSRRFCNETQSGLNRSWPVEDYRFNGAIGTGEVSYAGTRYVVVLAQSSSGQIEAQFYLSDRATLGMFSTKVGPYEEQPDDHAEAGAPACATGFQGQALVVFARPKNHKDEPLAWCSGRACVDQDIGYAHTMCEVAYREDLRRSGELTSGSAETQILWGKACGIQGSPQNAAAFKAKGAQSGIFVDAPARVMQAYRHLNEGQSLDFWLDYESCSNCQAIEALACEKFEG</sequence>
<accession>A0A939J1H4</accession>
<dbReference type="RefSeq" id="WP_207141973.1">
    <property type="nucleotide sequence ID" value="NZ_JAEKJZ010000003.1"/>
</dbReference>
<proteinExistence type="predicted"/>
<gene>
    <name evidence="2" type="ORF">JF539_17470</name>
</gene>
<reference evidence="2" key="1">
    <citation type="submission" date="2020-12" db="EMBL/GenBank/DDBJ databases">
        <title>Oil enriched cultivation method for isolating marine PHA-producing bacteria.</title>
        <authorList>
            <person name="Zheng W."/>
            <person name="Yu S."/>
            <person name="Huang Y."/>
        </authorList>
    </citation>
    <scope>NUCLEOTIDE SEQUENCE</scope>
    <source>
        <strain evidence="2">SY-2-12</strain>
    </source>
</reference>
<organism evidence="2 3">
    <name type="scientific">Roseibium aggregatum</name>
    <dbReference type="NCBI Taxonomy" id="187304"/>
    <lineage>
        <taxon>Bacteria</taxon>
        <taxon>Pseudomonadati</taxon>
        <taxon>Pseudomonadota</taxon>
        <taxon>Alphaproteobacteria</taxon>
        <taxon>Hyphomicrobiales</taxon>
        <taxon>Stappiaceae</taxon>
        <taxon>Roseibium</taxon>
    </lineage>
</organism>